<dbReference type="SMART" id="SM00213">
    <property type="entry name" value="UBQ"/>
    <property type="match status" value="1"/>
</dbReference>
<feature type="compositionally biased region" description="Basic and acidic residues" evidence="1">
    <location>
        <begin position="3207"/>
        <end position="3216"/>
    </location>
</feature>
<evidence type="ECO:0000259" key="2">
    <source>
        <dbReference type="PROSITE" id="PS50053"/>
    </source>
</evidence>
<feature type="domain" description="Ubiquitin-like" evidence="2">
    <location>
        <begin position="3137"/>
        <end position="3184"/>
    </location>
</feature>
<dbReference type="PANTHER" id="PTHR16166">
    <property type="entry name" value="VACUOLAR PROTEIN SORTING-ASSOCIATED PROTEIN VPS13"/>
    <property type="match status" value="1"/>
</dbReference>
<protein>
    <recommendedName>
        <fullName evidence="2">Ubiquitin-like domain-containing protein</fullName>
    </recommendedName>
</protein>
<gene>
    <name evidence="3" type="ORF">V6N11_058426</name>
</gene>
<sequence>MFVSNFIKRILSSLLRPWLEQDLELDLQLGFINSIAIAKNIRLDTSTLNRQIIDGSSSLLIFKEFIIEEFIVRFSFWSGSAFAVEARGVKVTLSLEETGEEGTAKVRNSSNAAVESLKKDLSLMDPEGSALHGILAAILATTCGRSQFQSSFWNLILQHCCLQILGINLQLQFPTLDSSFVYLLDLEKLNAESLHLVHGCLCKGLVNVLFLPLKEGSFDVRGSSFKIGYKKSNQIRHVCSSNALVTRIKLNDLELAEFNLHVPELSFSFSPVDFPVFTELSKVPSKEFKRVRNGRHLWRLAAIKIGHVISAPKFSWYKLVGFTSLWLQYVNHYECLLSLIRYSPERILEKPDIKIPRDKVILTSAKHYWEVIFKIEKELPAEAIAQARKIARYKALSSGQQSEDNYAELLVNAHFKPFVQKVMQSIQPVRHLFWRRSANQDEKFVGNLGNASESSYSRFRFILSLGKIYIDLSSTSAAQPVNEEVKSRTGISYSDVFSFHFSIKVFLLMYIEDIFKQTLSFSCGKVKVKYFISSVGEEKERNKDFEIILHGEPAKVFLFSESNKPSTINHAEGGCDPCLENFIGEMCTDWRQACKQFDDSEIKCPQSPRLLFEMKSFLIHPDLEKLGSGLWKCNLTVGKFNIALGLLAMKSVVMLLRQTQHALHWTQGNGCARDLSYSPRNTVHHPEDSWEKKYERNSSRIKMSFMRMLPWKDIQIGLLIAGPQIQISSRKIGTRNANEGVDNHVVSGDGFHLGFDIHDIEVVVWPSLKFGLAPIHDFTEQGDEYPECLRLQEPKIIHIPELESKKYRSKDANSLHFCLKLNGLQAYLEDIVDRQKNQIFVLDPITFRFSSFRQCAHSFSTTTIAFSTVFYGLAMGFTLLLFMDELSACVEALTGLFSDLTHLCNYFGSSGNESFQMFRQDMVSGATKDEDLSNATPLIYNNTLFLISGILKLKSMDIFLCCSRLSNKARSSKLVFGAASSRNSAANNLSDCGIWISLPRMCFDILYEEMKLELVIDLSGIQSVIIRYQEYIQKGFTRSAFRKFILCSHNCLYEVFLSHCIFTLLLSLPENLSSSTIVNEMINVSTSEANTSNSVEGASSSSEPPPSVQSPEYLQKLGFASNITVPASSPWIFINMVVAEVLVTRCSVKNILIGAQKINKLLSSLYVGPKSQTTAWRIQGGFLCLEAKALAMLIQCSTSYLHHIKNVLSTVQSTARNIQKPAYDAHSVGGHAEEMLLTSQQVRQEPPKAFSFDVSQFSLALIVESESSHIWEFVLELDLILNLDWDNMQRKFMFKLSRLSVFSQVIQRSGEDEIQILHSSSTQSNLSSQILSGESSVAFQHENDRFPVDDSYSRASVPEGVICLRHQDYILKHLTASLSVEKAKVIPLDPEQVWVGSGSVSGFDMKITLSELEVILSMVSSFSGLSVNGSTGEYVQRNWSYNPLDENNFEARIPDGAIVAIQDVHQHLYFSVEGGENKYAIGGAVHYSFVGERALFRVKYHKQRKWTSSISWFSLISLHAKDNSGEPLRLNSNPGSGFVELSSTSDNAWSLWRVLFYESTYEGDIDWEPYNHVLRNTFYMINKKNDCAVAFNDRVPVFVKKPGNPFKFKVLSDMSVVQEVGTYNMYCMNASETNIPLGAHEDGKRSYWQSRNLPCIGISIDKVSLTIFHEFSDPNDRFPLLDACIVDAQLTLQMLSTKARVLSTSKALLQYFDAQTNIWRDFLHPVEICIFYRSSFQNPYGVPVHVYCRTKELEISLTELSLDILLFMIEKLNLAGPFSLRSSMILANCCKVENQTGLNLLCRFYGKQSVTVGRKQSASVFLRLSAFVNQPPETEPAVSIQLSLPGSFTTSPVHLSLLGAQALAWRTRILSLQDSKSYPGPFLVVDISRKPEDGLSITVSPLIRIQNETKLSIELRLRRLEQLEDQFVSVSLKAGDTFDDSMASFDAINLSGGSRKALMSLNVGNFLFSFRPEMSNDLRQSDTSVSVEWSDEIKGGKAICLSGIFDKLSYEVRKVFSVGSVKCSFSSTYCTVKSAAAHVSDMHFLIQTIGREVPIIKPDKSKDGHENRNAPISLQEQKEIFILPTVRVSNLLHSEIHVLLTETNSCTYTGYDNIGKEATLPCRSTVDFYANPAIMYFFVSLTAFSSTSKPVNSGDWVNKLLKNKNGVRCLDIDLDFCGGKYFASLRLSRGYKGILEAIVYTPYTLKNDTDFSLFFFPSGQKPSVRNEMGSISPEFGLFLPPKSKGSWFLRSCKMHLKLFENPASEAQLNLDALSGPTELSLEIEERSGVKYIAKFGVSIGPSLSRVVPSQTITIAPRHVLLNESEENISVRQCNLEVDMAGIVSINSGQSAALLLQNEIGKRTEYSLFENFIKKHRNDFDSSLIHIQFRLNESQLDWSGPLCITSLGRFFLKFRKDSSQLTVEDKKIIEFAEVLVVEEGSTIVVRFHKPPNSKLPYRIENYLHGVSLTYYQKNSSESEFLGSDCSVDYTWDDVTLPHKLVVMLNDMNLPREINLDKVRTWKPFYKLAQERLASHMLFDKNSKGKRSRSGELHRMNEVRVGYEVYADGPTRVLRICEFSDTHKQDRAFHSCAKIRMRVPQFAIQLLEKAKEDLNHSGTLSYTPFAVARLQNISLDSLLTDRQKYNQIGVQSLTVDVKWTGAPVASMLRRHRKDYSDENDSILKIVVVLLSAGSDVKQVKYSSIILQPVDLNIDEDTLMKIVSFWRTSLSDSNSSQQFYFDNFEIHPIKIIATFIPGESYSSYNSAQEALRTLLHSVVKVPPIKKLVVELNGVSVTHALVTIRELLVRCAQHYSWYAMRSISIAKGSQLLPPGFASIFDDLASSSLDIFFDPSQGLMNLPGFKSGTFKFISRCINAKGFSGTKRYFGDLGTTLKTAGSNVIFAAVTEISDSVLKGAEASGFNGMVSGFHQGILKLAMEPSVLGTALMGSGPDRKIKLDRSPGVDELYIEGYLQAMLDSMYRQEYLRVRVIDDQVFLKNLPPNSSLINEIMDRVKGFLVSKALLKADPSAASSSFRNVLGESEWSVGSTIITLCEHLFVSFAIRKLRSQADKYIVIIKSKKEAENGNEKALVPADTGEVQKVWFTWKWGFAKFVLSGILAYIDGRLCRSIPNPVARRIAKIQDKEGIPPDQQRLIFAGKQLEDGRTLADYNIQKESTLHLVLRLRGGMQIFVKTLTGKTITLEVKSSDNRQCKGKDSFKTRKGPHLTSRG</sequence>
<dbReference type="EMBL" id="JBBPBN010000002">
    <property type="protein sequence ID" value="KAK9044526.1"/>
    <property type="molecule type" value="Genomic_DNA"/>
</dbReference>
<proteinExistence type="predicted"/>
<dbReference type="Pfam" id="PF25036">
    <property type="entry name" value="VPS13_VAB"/>
    <property type="match status" value="1"/>
</dbReference>
<dbReference type="InterPro" id="IPR009543">
    <property type="entry name" value="VPS13_VAB"/>
</dbReference>
<dbReference type="InterPro" id="IPR000626">
    <property type="entry name" value="Ubiquitin-like_dom"/>
</dbReference>
<dbReference type="SUPFAM" id="SSF54236">
    <property type="entry name" value="Ubiquitin-like"/>
    <property type="match status" value="1"/>
</dbReference>
<dbReference type="PANTHER" id="PTHR16166:SF130">
    <property type="entry name" value="PROTEIN SORTING-ASSOCIATED PROTEIN, PUTATIVE (DUF1162)-RELATED"/>
    <property type="match status" value="1"/>
</dbReference>
<accession>A0ABR2U4S8</accession>
<dbReference type="Pfam" id="PF00240">
    <property type="entry name" value="ubiquitin"/>
    <property type="match status" value="1"/>
</dbReference>
<organism evidence="3 4">
    <name type="scientific">Hibiscus sabdariffa</name>
    <name type="common">roselle</name>
    <dbReference type="NCBI Taxonomy" id="183260"/>
    <lineage>
        <taxon>Eukaryota</taxon>
        <taxon>Viridiplantae</taxon>
        <taxon>Streptophyta</taxon>
        <taxon>Embryophyta</taxon>
        <taxon>Tracheophyta</taxon>
        <taxon>Spermatophyta</taxon>
        <taxon>Magnoliopsida</taxon>
        <taxon>eudicotyledons</taxon>
        <taxon>Gunneridae</taxon>
        <taxon>Pentapetalae</taxon>
        <taxon>rosids</taxon>
        <taxon>malvids</taxon>
        <taxon>Malvales</taxon>
        <taxon>Malvaceae</taxon>
        <taxon>Malvoideae</taxon>
        <taxon>Hibiscus</taxon>
    </lineage>
</organism>
<dbReference type="Proteomes" id="UP001396334">
    <property type="component" value="Unassembled WGS sequence"/>
</dbReference>
<name>A0ABR2U4S8_9ROSI</name>
<keyword evidence="4" id="KW-1185">Reference proteome</keyword>
<dbReference type="InterPro" id="IPR026847">
    <property type="entry name" value="VPS13"/>
</dbReference>
<dbReference type="InterPro" id="IPR029071">
    <property type="entry name" value="Ubiquitin-like_domsf"/>
</dbReference>
<dbReference type="InterPro" id="IPR019956">
    <property type="entry name" value="Ubiquitin_dom"/>
</dbReference>
<evidence type="ECO:0000313" key="3">
    <source>
        <dbReference type="EMBL" id="KAK9044526.1"/>
    </source>
</evidence>
<evidence type="ECO:0000313" key="4">
    <source>
        <dbReference type="Proteomes" id="UP001396334"/>
    </source>
</evidence>
<dbReference type="PROSITE" id="PS50053">
    <property type="entry name" value="UBIQUITIN_2"/>
    <property type="match status" value="1"/>
</dbReference>
<evidence type="ECO:0000256" key="1">
    <source>
        <dbReference type="SAM" id="MobiDB-lite"/>
    </source>
</evidence>
<feature type="region of interest" description="Disordered" evidence="1">
    <location>
        <begin position="3207"/>
        <end position="3227"/>
    </location>
</feature>
<dbReference type="PRINTS" id="PR00348">
    <property type="entry name" value="UBIQUITIN"/>
</dbReference>
<comment type="caution">
    <text evidence="3">The sequence shown here is derived from an EMBL/GenBank/DDBJ whole genome shotgun (WGS) entry which is preliminary data.</text>
</comment>
<reference evidence="3 4" key="1">
    <citation type="journal article" date="2024" name="G3 (Bethesda)">
        <title>Genome assembly of Hibiscus sabdariffa L. provides insights into metabolisms of medicinal natural products.</title>
        <authorList>
            <person name="Kim T."/>
        </authorList>
    </citation>
    <scope>NUCLEOTIDE SEQUENCE [LARGE SCALE GENOMIC DNA]</scope>
    <source>
        <strain evidence="3">TK-2024</strain>
        <tissue evidence="3">Old leaves</tissue>
    </source>
</reference>
<dbReference type="Gene3D" id="3.10.20.90">
    <property type="entry name" value="Phosphatidylinositol 3-kinase Catalytic Subunit, Chain A, domain 1"/>
    <property type="match status" value="2"/>
</dbReference>